<organism evidence="9 10">
    <name type="scientific">Desulfovibrio desulfuricans</name>
    <dbReference type="NCBI Taxonomy" id="876"/>
    <lineage>
        <taxon>Bacteria</taxon>
        <taxon>Pseudomonadati</taxon>
        <taxon>Thermodesulfobacteriota</taxon>
        <taxon>Desulfovibrionia</taxon>
        <taxon>Desulfovibrionales</taxon>
        <taxon>Desulfovibrionaceae</taxon>
        <taxon>Desulfovibrio</taxon>
    </lineage>
</organism>
<dbReference type="InterPro" id="IPR002781">
    <property type="entry name" value="TM_pro_TauE-like"/>
</dbReference>
<keyword evidence="6 8" id="KW-1133">Transmembrane helix</keyword>
<dbReference type="PANTHER" id="PTHR30269:SF37">
    <property type="entry name" value="MEMBRANE TRANSPORTER PROTEIN"/>
    <property type="match status" value="1"/>
</dbReference>
<keyword evidence="7 8" id="KW-0472">Membrane</keyword>
<sequence length="243" mass="25466">MDVPALVVVLAWFAGGFVSGASGIGGAMIALPVAALFIPIQDVIALSCILNIAMDGMIAALHFRHCKVRALYPMFAGAIPGSIIGLFILQMVPGSMLQGLTGLLLLAFVLWQRKGSFSQPGRESWLAGGMAGFASGVLGSAISFDGPPVGAYGLYAGWAPRTFLGTLGVFFVIRASLTCVLQAGAGLYTPEVLRYAAYGLPATMLGTLCAFPFVKRIDPAPFRNVLQGIIAIAALVCIWRAWL</sequence>
<dbReference type="Pfam" id="PF01925">
    <property type="entry name" value="TauE"/>
    <property type="match status" value="1"/>
</dbReference>
<feature type="transmembrane region" description="Helical" evidence="8">
    <location>
        <begin position="124"/>
        <end position="144"/>
    </location>
</feature>
<feature type="transmembrane region" description="Helical" evidence="8">
    <location>
        <begin position="164"/>
        <end position="188"/>
    </location>
</feature>
<feature type="transmembrane region" description="Helical" evidence="8">
    <location>
        <begin position="44"/>
        <end position="63"/>
    </location>
</feature>
<evidence type="ECO:0000256" key="8">
    <source>
        <dbReference type="RuleBase" id="RU363041"/>
    </source>
</evidence>
<keyword evidence="3" id="KW-0813">Transport</keyword>
<feature type="transmembrane region" description="Helical" evidence="8">
    <location>
        <begin position="225"/>
        <end position="242"/>
    </location>
</feature>
<evidence type="ECO:0000256" key="3">
    <source>
        <dbReference type="ARBA" id="ARBA00022448"/>
    </source>
</evidence>
<evidence type="ECO:0000256" key="4">
    <source>
        <dbReference type="ARBA" id="ARBA00022475"/>
    </source>
</evidence>
<reference evidence="9 10" key="1">
    <citation type="submission" date="2019-02" db="EMBL/GenBank/DDBJ databases">
        <title>Complete Genome Sequence of Desulfovibrio desulfuricans IC1, a Sulfonate Utilizing Anaerobe.</title>
        <authorList>
            <person name="Day L.A."/>
            <person name="De Leon K.B."/>
            <person name="Wall J.D."/>
        </authorList>
    </citation>
    <scope>NUCLEOTIDE SEQUENCE [LARGE SCALE GENOMIC DNA]</scope>
    <source>
        <strain evidence="9 10">IC1</strain>
    </source>
</reference>
<protein>
    <recommendedName>
        <fullName evidence="8">Probable membrane transporter protein</fullName>
    </recommendedName>
</protein>
<proteinExistence type="inferred from homology"/>
<evidence type="ECO:0000256" key="7">
    <source>
        <dbReference type="ARBA" id="ARBA00023136"/>
    </source>
</evidence>
<evidence type="ECO:0000256" key="6">
    <source>
        <dbReference type="ARBA" id="ARBA00022989"/>
    </source>
</evidence>
<dbReference type="OrthoDB" id="5453605at2"/>
<feature type="transmembrane region" description="Helical" evidence="8">
    <location>
        <begin position="95"/>
        <end position="112"/>
    </location>
</feature>
<keyword evidence="5 8" id="KW-0812">Transmembrane</keyword>
<evidence type="ECO:0000256" key="1">
    <source>
        <dbReference type="ARBA" id="ARBA00004651"/>
    </source>
</evidence>
<evidence type="ECO:0000256" key="2">
    <source>
        <dbReference type="ARBA" id="ARBA00009142"/>
    </source>
</evidence>
<dbReference type="EMBL" id="CP036295">
    <property type="protein sequence ID" value="QCC84699.1"/>
    <property type="molecule type" value="Genomic_DNA"/>
</dbReference>
<accession>A0A4P7UG34</accession>
<keyword evidence="4 8" id="KW-1003">Cell membrane</keyword>
<evidence type="ECO:0000313" key="10">
    <source>
        <dbReference type="Proteomes" id="UP000297065"/>
    </source>
</evidence>
<dbReference type="AlphaFoldDB" id="A0A4P7UG34"/>
<evidence type="ECO:0000256" key="5">
    <source>
        <dbReference type="ARBA" id="ARBA00022692"/>
    </source>
</evidence>
<feature type="transmembrane region" description="Helical" evidence="8">
    <location>
        <begin position="195"/>
        <end position="213"/>
    </location>
</feature>
<gene>
    <name evidence="9" type="ORF">DDIC_02160</name>
</gene>
<dbReference type="RefSeq" id="WP_136398929.1">
    <property type="nucleotide sequence ID" value="NZ_CP036295.1"/>
</dbReference>
<comment type="similarity">
    <text evidence="2 8">Belongs to the 4-toluene sulfonate uptake permease (TSUP) (TC 2.A.102) family.</text>
</comment>
<comment type="subcellular location">
    <subcellularLocation>
        <location evidence="1 8">Cell membrane</location>
        <topology evidence="1 8">Multi-pass membrane protein</topology>
    </subcellularLocation>
</comment>
<evidence type="ECO:0000313" key="9">
    <source>
        <dbReference type="EMBL" id="QCC84699.1"/>
    </source>
</evidence>
<feature type="transmembrane region" description="Helical" evidence="8">
    <location>
        <begin position="70"/>
        <end position="89"/>
    </location>
</feature>
<dbReference type="PANTHER" id="PTHR30269">
    <property type="entry name" value="TRANSMEMBRANE PROTEIN YFCA"/>
    <property type="match status" value="1"/>
</dbReference>
<dbReference type="GO" id="GO:0005886">
    <property type="term" value="C:plasma membrane"/>
    <property type="evidence" value="ECO:0007669"/>
    <property type="project" value="UniProtKB-SubCell"/>
</dbReference>
<name>A0A4P7UG34_DESDE</name>
<dbReference type="Proteomes" id="UP000297065">
    <property type="component" value="Chromosome"/>
</dbReference>
<dbReference type="InterPro" id="IPR052017">
    <property type="entry name" value="TSUP"/>
</dbReference>